<dbReference type="Gene3D" id="3.30.420.10">
    <property type="entry name" value="Ribonuclease H-like superfamily/Ribonuclease H"/>
    <property type="match status" value="1"/>
</dbReference>
<proteinExistence type="inferred from homology"/>
<organism evidence="6 7">
    <name type="scientific">Streptomonospora algeriensis</name>
    <dbReference type="NCBI Taxonomy" id="995084"/>
    <lineage>
        <taxon>Bacteria</taxon>
        <taxon>Bacillati</taxon>
        <taxon>Actinomycetota</taxon>
        <taxon>Actinomycetes</taxon>
        <taxon>Streptosporangiales</taxon>
        <taxon>Nocardiopsidaceae</taxon>
        <taxon>Streptomonospora</taxon>
    </lineage>
</organism>
<keyword evidence="7" id="KW-1185">Reference proteome</keyword>
<dbReference type="PRINTS" id="PR00868">
    <property type="entry name" value="DNAPOLI"/>
</dbReference>
<name>A0ABW3BJ33_9ACTN</name>
<evidence type="ECO:0000259" key="5">
    <source>
        <dbReference type="SMART" id="SM00482"/>
    </source>
</evidence>
<dbReference type="Proteomes" id="UP001596956">
    <property type="component" value="Unassembled WGS sequence"/>
</dbReference>
<dbReference type="SUPFAM" id="SSF56672">
    <property type="entry name" value="DNA/RNA polymerases"/>
    <property type="match status" value="1"/>
</dbReference>
<dbReference type="InterPro" id="IPR002298">
    <property type="entry name" value="DNA_polymerase_A"/>
</dbReference>
<gene>
    <name evidence="6" type="ORF">ACFQZU_19030</name>
</gene>
<protein>
    <recommendedName>
        <fullName evidence="2">DNA-directed DNA polymerase</fullName>
        <ecNumber evidence="2">2.7.7.7</ecNumber>
    </recommendedName>
</protein>
<evidence type="ECO:0000256" key="3">
    <source>
        <dbReference type="ARBA" id="ARBA00022705"/>
    </source>
</evidence>
<dbReference type="InterPro" id="IPR036397">
    <property type="entry name" value="RNaseH_sf"/>
</dbReference>
<dbReference type="InterPro" id="IPR043502">
    <property type="entry name" value="DNA/RNA_pol_sf"/>
</dbReference>
<evidence type="ECO:0000313" key="6">
    <source>
        <dbReference type="EMBL" id="MFD0803402.1"/>
    </source>
</evidence>
<dbReference type="Pfam" id="PF00476">
    <property type="entry name" value="DNA_pol_A"/>
    <property type="match status" value="1"/>
</dbReference>
<reference evidence="7" key="1">
    <citation type="journal article" date="2019" name="Int. J. Syst. Evol. Microbiol.">
        <title>The Global Catalogue of Microorganisms (GCM) 10K type strain sequencing project: providing services to taxonomists for standard genome sequencing and annotation.</title>
        <authorList>
            <consortium name="The Broad Institute Genomics Platform"/>
            <consortium name="The Broad Institute Genome Sequencing Center for Infectious Disease"/>
            <person name="Wu L."/>
            <person name="Ma J."/>
        </authorList>
    </citation>
    <scope>NUCLEOTIDE SEQUENCE [LARGE SCALE GENOMIC DNA]</scope>
    <source>
        <strain evidence="7">CCUG 63369</strain>
    </source>
</reference>
<feature type="non-terminal residue" evidence="6">
    <location>
        <position position="1"/>
    </location>
</feature>
<dbReference type="EC" id="2.7.7.7" evidence="2"/>
<dbReference type="Gene3D" id="1.10.150.20">
    <property type="entry name" value="5' to 3' exonuclease, C-terminal subdomain"/>
    <property type="match status" value="1"/>
</dbReference>
<evidence type="ECO:0000256" key="1">
    <source>
        <dbReference type="ARBA" id="ARBA00007705"/>
    </source>
</evidence>
<dbReference type="Gene3D" id="1.20.1060.10">
    <property type="entry name" value="Taq DNA Polymerase, Chain T, domain 4"/>
    <property type="match status" value="1"/>
</dbReference>
<comment type="caution">
    <text evidence="6">The sequence shown here is derived from an EMBL/GenBank/DDBJ whole genome shotgun (WGS) entry which is preliminary data.</text>
</comment>
<dbReference type="CDD" id="cd08637">
    <property type="entry name" value="DNA_pol_A_pol_I_C"/>
    <property type="match status" value="1"/>
</dbReference>
<dbReference type="EMBL" id="JBHTHR010000874">
    <property type="protein sequence ID" value="MFD0803402.1"/>
    <property type="molecule type" value="Genomic_DNA"/>
</dbReference>
<keyword evidence="3" id="KW-0235">DNA replication</keyword>
<dbReference type="PANTHER" id="PTHR10133">
    <property type="entry name" value="DNA POLYMERASE I"/>
    <property type="match status" value="1"/>
</dbReference>
<sequence length="449" mass="49628">GGGESGGESDPRTAERRELATHARATLDLAAGLDLGLDKRGGAALLRDLELPLLRVLAQMERTGIAADRDYLDSLEQEFAAAVRQAVDEAHRAVGREFNLGSPKQLQQILFDELDLPKTKKIKTGYTTDADALAWLAQRTDNELPVILLRHRDQTRLRTTVEGLIKTVADDGRIHTTYNQTVAATGRLSSVEPNLQNIPVRTEAGRRIRRAFVVGEGYHDLLTADYSQIELRIMAHLSEDEALIEAFQTGHDFHAEIAARVFGIGVEEVGDQIRARIKAMNYGLAYGLSEYGLSQQLGITPKEAKGLMDDYFVQFGGVRDYLRAVVERARRDGYTETMLGRRRYLPDLTSDNRQRRDMAERMALNAPIQGSAADIIKAAMLDVQAGLAEGGHRSRLLLQVHDELVLEVTEDELDAVRKLVSDKMSGAYDLRVPLAVSVGVGSDWHDAAH</sequence>
<dbReference type="SMART" id="SM00482">
    <property type="entry name" value="POLAc"/>
    <property type="match status" value="1"/>
</dbReference>
<accession>A0ABW3BJ33</accession>
<evidence type="ECO:0000256" key="4">
    <source>
        <dbReference type="ARBA" id="ARBA00049244"/>
    </source>
</evidence>
<evidence type="ECO:0000313" key="7">
    <source>
        <dbReference type="Proteomes" id="UP001596956"/>
    </source>
</evidence>
<comment type="catalytic activity">
    <reaction evidence="4">
        <text>DNA(n) + a 2'-deoxyribonucleoside 5'-triphosphate = DNA(n+1) + diphosphate</text>
        <dbReference type="Rhea" id="RHEA:22508"/>
        <dbReference type="Rhea" id="RHEA-COMP:17339"/>
        <dbReference type="Rhea" id="RHEA-COMP:17340"/>
        <dbReference type="ChEBI" id="CHEBI:33019"/>
        <dbReference type="ChEBI" id="CHEBI:61560"/>
        <dbReference type="ChEBI" id="CHEBI:173112"/>
        <dbReference type="EC" id="2.7.7.7"/>
    </reaction>
</comment>
<comment type="similarity">
    <text evidence="1">Belongs to the DNA polymerase type-A family.</text>
</comment>
<evidence type="ECO:0000256" key="2">
    <source>
        <dbReference type="ARBA" id="ARBA00012417"/>
    </source>
</evidence>
<dbReference type="PANTHER" id="PTHR10133:SF27">
    <property type="entry name" value="DNA POLYMERASE NU"/>
    <property type="match status" value="1"/>
</dbReference>
<dbReference type="Gene3D" id="3.30.70.370">
    <property type="match status" value="1"/>
</dbReference>
<feature type="domain" description="DNA-directed DNA polymerase family A palm" evidence="5">
    <location>
        <begin position="205"/>
        <end position="412"/>
    </location>
</feature>
<dbReference type="InterPro" id="IPR001098">
    <property type="entry name" value="DNA-dir_DNA_pol_A_palm_dom"/>
</dbReference>